<dbReference type="GO" id="GO:0070888">
    <property type="term" value="F:E-box binding"/>
    <property type="evidence" value="ECO:0007669"/>
    <property type="project" value="TreeGrafter"/>
</dbReference>
<gene>
    <name evidence="7" type="ORF">PXEA_LOCUS3002</name>
</gene>
<dbReference type="OrthoDB" id="10011855at2759"/>
<organism evidence="7 8">
    <name type="scientific">Protopolystoma xenopodis</name>
    <dbReference type="NCBI Taxonomy" id="117903"/>
    <lineage>
        <taxon>Eukaryota</taxon>
        <taxon>Metazoa</taxon>
        <taxon>Spiralia</taxon>
        <taxon>Lophotrochozoa</taxon>
        <taxon>Platyhelminthes</taxon>
        <taxon>Monogenea</taxon>
        <taxon>Polyopisthocotylea</taxon>
        <taxon>Polystomatidea</taxon>
        <taxon>Polystomatidae</taxon>
        <taxon>Protopolystoma</taxon>
    </lineage>
</organism>
<dbReference type="Gene3D" id="4.10.280.10">
    <property type="entry name" value="Helix-loop-helix DNA-binding domain"/>
    <property type="match status" value="1"/>
</dbReference>
<evidence type="ECO:0000313" key="7">
    <source>
        <dbReference type="EMBL" id="VEL09562.1"/>
    </source>
</evidence>
<feature type="region of interest" description="Disordered" evidence="5">
    <location>
        <begin position="1"/>
        <end position="20"/>
    </location>
</feature>
<sequence length="486" mass="53381">MLEQEFDICGKEKSPPAYTPQQDCSKNTSLICSQIQHKPSYVASRLLTEGTIPPDSTHSRRNIDCDQRPTTSAFSTRIGLTKGVTEPHQTTESFSFARMTGGNFSMCTPLSTKAQNLQNIDTTLAWRNDSAARQNCFFHLPPAQAQQELVSSEQNSCFMDQPELSSHITSKATTSNITDTARINVNNDKSNSLSSLGRLSINARERRRMHDLNDALDELRRAIPYTGSLAAGTAEMRLPLPDDNSDGGFDDINCHNNGFDTEGVLARSSSPLAGLRRRFATSEIDSVVGPRRLSKIATLLLARNYIQMQADAIDELQGILTGLMVLVNQLMIRLETTKATEGDVIAEATKPGLIMLSRGQTNGHNCGPKANEQLEAASYSGICESLHLVKKQSKWRLETDKRFEQVNLVTPSDINGVSSCGKPVNAIETSRIIELGRLPPSISRELIASCDQSQKIEQPKTFQMKALDGRFSSNVCENCDDAQIPA</sequence>
<dbReference type="InterPro" id="IPR011598">
    <property type="entry name" value="bHLH_dom"/>
</dbReference>
<evidence type="ECO:0000259" key="6">
    <source>
        <dbReference type="PROSITE" id="PS50888"/>
    </source>
</evidence>
<feature type="region of interest" description="Disordered" evidence="5">
    <location>
        <begin position="49"/>
        <end position="69"/>
    </location>
</feature>
<dbReference type="GO" id="GO:0007423">
    <property type="term" value="P:sensory organ development"/>
    <property type="evidence" value="ECO:0007669"/>
    <property type="project" value="TreeGrafter"/>
</dbReference>
<proteinExistence type="predicted"/>
<dbReference type="EMBL" id="CAAALY010006648">
    <property type="protein sequence ID" value="VEL09562.1"/>
    <property type="molecule type" value="Genomic_DNA"/>
</dbReference>
<dbReference type="AlphaFoldDB" id="A0A448WE70"/>
<keyword evidence="3" id="KW-0539">Nucleus</keyword>
<evidence type="ECO:0000256" key="3">
    <source>
        <dbReference type="ARBA" id="ARBA00023242"/>
    </source>
</evidence>
<reference evidence="7" key="1">
    <citation type="submission" date="2018-11" db="EMBL/GenBank/DDBJ databases">
        <authorList>
            <consortium name="Pathogen Informatics"/>
        </authorList>
    </citation>
    <scope>NUCLEOTIDE SEQUENCE</scope>
</reference>
<dbReference type="Proteomes" id="UP000784294">
    <property type="component" value="Unassembled WGS sequence"/>
</dbReference>
<dbReference type="SMART" id="SM00353">
    <property type="entry name" value="HLH"/>
    <property type="match status" value="1"/>
</dbReference>
<dbReference type="PANTHER" id="PTHR19290">
    <property type="entry name" value="BASIC HELIX-LOOP-HELIX PROTEIN NEUROGENIN-RELATED"/>
    <property type="match status" value="1"/>
</dbReference>
<feature type="domain" description="BHLH" evidence="6">
    <location>
        <begin position="196"/>
        <end position="309"/>
    </location>
</feature>
<protein>
    <recommendedName>
        <fullName evidence="1">Class E basic helix-loop-helix protein 22</fullName>
    </recommendedName>
    <alternativeName>
        <fullName evidence="4">Class B basic helix-loop-helix protein 5</fullName>
    </alternativeName>
</protein>
<dbReference type="GO" id="GO:0000981">
    <property type="term" value="F:DNA-binding transcription factor activity, RNA polymerase II-specific"/>
    <property type="evidence" value="ECO:0007669"/>
    <property type="project" value="TreeGrafter"/>
</dbReference>
<dbReference type="PROSITE" id="PS50888">
    <property type="entry name" value="BHLH"/>
    <property type="match status" value="1"/>
</dbReference>
<dbReference type="SUPFAM" id="SSF47459">
    <property type="entry name" value="HLH, helix-loop-helix DNA-binding domain"/>
    <property type="match status" value="1"/>
</dbReference>
<dbReference type="InterPro" id="IPR036638">
    <property type="entry name" value="HLH_DNA-bd_sf"/>
</dbReference>
<evidence type="ECO:0000256" key="5">
    <source>
        <dbReference type="SAM" id="MobiDB-lite"/>
    </source>
</evidence>
<evidence type="ECO:0000256" key="1">
    <source>
        <dbReference type="ARBA" id="ARBA00017983"/>
    </source>
</evidence>
<dbReference type="Pfam" id="PF00010">
    <property type="entry name" value="HLH"/>
    <property type="match status" value="1"/>
</dbReference>
<dbReference type="InterPro" id="IPR050359">
    <property type="entry name" value="bHLH_transcription_factors"/>
</dbReference>
<keyword evidence="8" id="KW-1185">Reference proteome</keyword>
<evidence type="ECO:0000256" key="2">
    <source>
        <dbReference type="ARBA" id="ARBA00022491"/>
    </source>
</evidence>
<keyword evidence="2" id="KW-0678">Repressor</keyword>
<dbReference type="GO" id="GO:0046983">
    <property type="term" value="F:protein dimerization activity"/>
    <property type="evidence" value="ECO:0007669"/>
    <property type="project" value="InterPro"/>
</dbReference>
<evidence type="ECO:0000313" key="8">
    <source>
        <dbReference type="Proteomes" id="UP000784294"/>
    </source>
</evidence>
<dbReference type="GO" id="GO:0061564">
    <property type="term" value="P:axon development"/>
    <property type="evidence" value="ECO:0007669"/>
    <property type="project" value="TreeGrafter"/>
</dbReference>
<feature type="non-terminal residue" evidence="7">
    <location>
        <position position="486"/>
    </location>
</feature>
<evidence type="ECO:0000256" key="4">
    <source>
        <dbReference type="ARBA" id="ARBA00030141"/>
    </source>
</evidence>
<accession>A0A448WE70</accession>
<comment type="caution">
    <text evidence="7">The sequence shown here is derived from an EMBL/GenBank/DDBJ whole genome shotgun (WGS) entry which is preliminary data.</text>
</comment>
<dbReference type="PANTHER" id="PTHR19290:SF52">
    <property type="entry name" value="CLASS E BASIC HELIX-LOOP-HELIX PROTEIN 22"/>
    <property type="match status" value="1"/>
</dbReference>
<dbReference type="GO" id="GO:0045944">
    <property type="term" value="P:positive regulation of transcription by RNA polymerase II"/>
    <property type="evidence" value="ECO:0007669"/>
    <property type="project" value="TreeGrafter"/>
</dbReference>
<feature type="compositionally biased region" description="Basic and acidic residues" evidence="5">
    <location>
        <begin position="57"/>
        <end position="67"/>
    </location>
</feature>
<dbReference type="GO" id="GO:0005634">
    <property type="term" value="C:nucleus"/>
    <property type="evidence" value="ECO:0007669"/>
    <property type="project" value="TreeGrafter"/>
</dbReference>
<name>A0A448WE70_9PLAT</name>